<accession>A0AA39G062</accession>
<name>A0AA39G062_MICHY</name>
<evidence type="ECO:0000313" key="12">
    <source>
        <dbReference type="EMBL" id="KAK0179069.1"/>
    </source>
</evidence>
<dbReference type="Pfam" id="PF08212">
    <property type="entry name" value="Lipocalin_2"/>
    <property type="match status" value="1"/>
</dbReference>
<feature type="chain" id="PRO_5041501314" description="Apolipoprotein D" evidence="10">
    <location>
        <begin position="19"/>
        <end position="194"/>
    </location>
</feature>
<dbReference type="GO" id="GO:0006629">
    <property type="term" value="P:lipid metabolic process"/>
    <property type="evidence" value="ECO:0007669"/>
    <property type="project" value="TreeGrafter"/>
</dbReference>
<feature type="signal peptide" evidence="10">
    <location>
        <begin position="1"/>
        <end position="18"/>
    </location>
</feature>
<evidence type="ECO:0000256" key="5">
    <source>
        <dbReference type="ARBA" id="ARBA00022525"/>
    </source>
</evidence>
<dbReference type="Gene3D" id="2.40.128.20">
    <property type="match status" value="1"/>
</dbReference>
<keyword evidence="13" id="KW-1185">Reference proteome</keyword>
<evidence type="ECO:0000256" key="2">
    <source>
        <dbReference type="ARBA" id="ARBA00006889"/>
    </source>
</evidence>
<dbReference type="GO" id="GO:0008289">
    <property type="term" value="F:lipid binding"/>
    <property type="evidence" value="ECO:0007669"/>
    <property type="project" value="UniProtKB-KW"/>
</dbReference>
<feature type="domain" description="Lipocalin/cytosolic fatty-acid binding" evidence="11">
    <location>
        <begin position="36"/>
        <end position="181"/>
    </location>
</feature>
<evidence type="ECO:0000256" key="1">
    <source>
        <dbReference type="ARBA" id="ARBA00004613"/>
    </source>
</evidence>
<reference evidence="12" key="1">
    <citation type="journal article" date="2023" name="bioRxiv">
        <title>Scaffold-level genome assemblies of two parasitoid biocontrol wasps reveal the parthenogenesis mechanism and an associated novel virus.</title>
        <authorList>
            <person name="Inwood S."/>
            <person name="Skelly J."/>
            <person name="Guhlin J."/>
            <person name="Harrop T."/>
            <person name="Goldson S."/>
            <person name="Dearden P."/>
        </authorList>
    </citation>
    <scope>NUCLEOTIDE SEQUENCE</scope>
    <source>
        <strain evidence="12">Lincoln</strain>
        <tissue evidence="12">Whole body</tissue>
    </source>
</reference>
<comment type="subcellular location">
    <subcellularLocation>
        <location evidence="1">Secreted</location>
    </subcellularLocation>
</comment>
<dbReference type="PIRSF" id="PIRSF036893">
    <property type="entry name" value="Lipocalin_ApoD"/>
    <property type="match status" value="1"/>
</dbReference>
<keyword evidence="9" id="KW-0325">Glycoprotein</keyword>
<evidence type="ECO:0000256" key="9">
    <source>
        <dbReference type="ARBA" id="ARBA00023180"/>
    </source>
</evidence>
<dbReference type="GO" id="GO:0005576">
    <property type="term" value="C:extracellular region"/>
    <property type="evidence" value="ECO:0007669"/>
    <property type="project" value="UniProtKB-SubCell"/>
</dbReference>
<reference evidence="12" key="2">
    <citation type="submission" date="2023-03" db="EMBL/GenBank/DDBJ databases">
        <authorList>
            <person name="Inwood S.N."/>
            <person name="Skelly J.G."/>
            <person name="Guhlin J."/>
            <person name="Harrop T.W.R."/>
            <person name="Goldson S.G."/>
            <person name="Dearden P.K."/>
        </authorList>
    </citation>
    <scope>NUCLEOTIDE SEQUENCE</scope>
    <source>
        <strain evidence="12">Lincoln</strain>
        <tissue evidence="12">Whole body</tissue>
    </source>
</reference>
<dbReference type="CDD" id="cd19437">
    <property type="entry name" value="lipocalin_apoD-like"/>
    <property type="match status" value="1"/>
</dbReference>
<keyword evidence="7" id="KW-0446">Lipid-binding</keyword>
<dbReference type="Proteomes" id="UP001168972">
    <property type="component" value="Unassembled WGS sequence"/>
</dbReference>
<keyword evidence="4" id="KW-0813">Transport</keyword>
<evidence type="ECO:0000313" key="13">
    <source>
        <dbReference type="Proteomes" id="UP001168972"/>
    </source>
</evidence>
<sequence length="194" mass="21671">MKMFYLILIISFIGSNLAQTPGFGSCPSVKTVSSFDPSKYVGLWYENRRSIPNFFELGGKCVTANYSANNDRTIKVVNRKISWLTGTESVIVGSAYADSLQCGNDTGCSKLIVEFPIPIVGNVQGTYWILDTDYTSYSVVWSCTDFLFHHLKYLWLLTREPKPIQSVLDKADAIMEQYGIADTPTMATNQDDCP</sequence>
<evidence type="ECO:0000259" key="11">
    <source>
        <dbReference type="Pfam" id="PF08212"/>
    </source>
</evidence>
<comment type="similarity">
    <text evidence="2 10">Belongs to the calycin superfamily. Lipocalin family.</text>
</comment>
<dbReference type="GO" id="GO:0031409">
    <property type="term" value="F:pigment binding"/>
    <property type="evidence" value="ECO:0007669"/>
    <property type="project" value="InterPro"/>
</dbReference>
<dbReference type="AlphaFoldDB" id="A0AA39G062"/>
<keyword evidence="5" id="KW-0964">Secreted</keyword>
<evidence type="ECO:0000256" key="10">
    <source>
        <dbReference type="PIRNR" id="PIRNR036893"/>
    </source>
</evidence>
<organism evidence="12 13">
    <name type="scientific">Microctonus hyperodae</name>
    <name type="common">Parasitoid wasp</name>
    <dbReference type="NCBI Taxonomy" id="165561"/>
    <lineage>
        <taxon>Eukaryota</taxon>
        <taxon>Metazoa</taxon>
        <taxon>Ecdysozoa</taxon>
        <taxon>Arthropoda</taxon>
        <taxon>Hexapoda</taxon>
        <taxon>Insecta</taxon>
        <taxon>Pterygota</taxon>
        <taxon>Neoptera</taxon>
        <taxon>Endopterygota</taxon>
        <taxon>Hymenoptera</taxon>
        <taxon>Apocrita</taxon>
        <taxon>Ichneumonoidea</taxon>
        <taxon>Braconidae</taxon>
        <taxon>Euphorinae</taxon>
        <taxon>Microctonus</taxon>
    </lineage>
</organism>
<dbReference type="FunFam" id="2.40.128.20:FF:000003">
    <property type="entry name" value="Apolipoprotein D"/>
    <property type="match status" value="1"/>
</dbReference>
<dbReference type="SUPFAM" id="SSF50814">
    <property type="entry name" value="Lipocalins"/>
    <property type="match status" value="1"/>
</dbReference>
<dbReference type="PANTHER" id="PTHR10612:SF34">
    <property type="entry name" value="APOLIPOPROTEIN D"/>
    <property type="match status" value="1"/>
</dbReference>
<evidence type="ECO:0000256" key="7">
    <source>
        <dbReference type="ARBA" id="ARBA00023121"/>
    </source>
</evidence>
<gene>
    <name evidence="12" type="ORF">PV327_007894</name>
</gene>
<dbReference type="InterPro" id="IPR000566">
    <property type="entry name" value="Lipocln_cytosolic_FA-bd_dom"/>
</dbReference>
<evidence type="ECO:0000256" key="6">
    <source>
        <dbReference type="ARBA" id="ARBA00022729"/>
    </source>
</evidence>
<dbReference type="PRINTS" id="PR01273">
    <property type="entry name" value="INVTBRTCOLOR"/>
</dbReference>
<keyword evidence="8" id="KW-1015">Disulfide bond</keyword>
<evidence type="ECO:0000256" key="4">
    <source>
        <dbReference type="ARBA" id="ARBA00022448"/>
    </source>
</evidence>
<protein>
    <recommendedName>
        <fullName evidence="3">Apolipoprotein D</fullName>
    </recommendedName>
</protein>
<dbReference type="PANTHER" id="PTHR10612">
    <property type="entry name" value="APOLIPOPROTEIN D"/>
    <property type="match status" value="1"/>
</dbReference>
<evidence type="ECO:0000256" key="3">
    <source>
        <dbReference type="ARBA" id="ARBA00019890"/>
    </source>
</evidence>
<proteinExistence type="inferred from homology"/>
<dbReference type="InterPro" id="IPR003057">
    <property type="entry name" value="Invtbrt_color"/>
</dbReference>
<dbReference type="InterPro" id="IPR012674">
    <property type="entry name" value="Calycin"/>
</dbReference>
<dbReference type="InterPro" id="IPR022271">
    <property type="entry name" value="Lipocalin_ApoD"/>
</dbReference>
<dbReference type="GO" id="GO:0005737">
    <property type="term" value="C:cytoplasm"/>
    <property type="evidence" value="ECO:0007669"/>
    <property type="project" value="TreeGrafter"/>
</dbReference>
<dbReference type="PROSITE" id="PS51257">
    <property type="entry name" value="PROKAR_LIPOPROTEIN"/>
    <property type="match status" value="1"/>
</dbReference>
<dbReference type="GO" id="GO:0000302">
    <property type="term" value="P:response to reactive oxygen species"/>
    <property type="evidence" value="ECO:0007669"/>
    <property type="project" value="TreeGrafter"/>
</dbReference>
<keyword evidence="6 10" id="KW-0732">Signal</keyword>
<dbReference type="EMBL" id="JAQQBR010000004">
    <property type="protein sequence ID" value="KAK0179069.1"/>
    <property type="molecule type" value="Genomic_DNA"/>
</dbReference>
<comment type="caution">
    <text evidence="12">The sequence shown here is derived from an EMBL/GenBank/DDBJ whole genome shotgun (WGS) entry which is preliminary data.</text>
</comment>
<evidence type="ECO:0000256" key="8">
    <source>
        <dbReference type="ARBA" id="ARBA00023157"/>
    </source>
</evidence>